<evidence type="ECO:0000256" key="5">
    <source>
        <dbReference type="ARBA" id="ARBA00022801"/>
    </source>
</evidence>
<dbReference type="EC" id="2.3.2.2" evidence="9"/>
<evidence type="ECO:0000313" key="10">
    <source>
        <dbReference type="EMBL" id="MBC3808464.1"/>
    </source>
</evidence>
<dbReference type="Gene3D" id="1.10.246.130">
    <property type="match status" value="1"/>
</dbReference>
<comment type="catalytic activity">
    <reaction evidence="8 9">
        <text>an N-terminal (5-L-glutamyl)-[peptide] + an alpha-amino acid = 5-L-glutamyl amino acid + an N-terminal L-alpha-aminoacyl-[peptide]</text>
        <dbReference type="Rhea" id="RHEA:23904"/>
        <dbReference type="Rhea" id="RHEA-COMP:9780"/>
        <dbReference type="Rhea" id="RHEA-COMP:9795"/>
        <dbReference type="ChEBI" id="CHEBI:77644"/>
        <dbReference type="ChEBI" id="CHEBI:78597"/>
        <dbReference type="ChEBI" id="CHEBI:78599"/>
        <dbReference type="ChEBI" id="CHEBI:78608"/>
        <dbReference type="EC" id="2.3.2.2"/>
    </reaction>
</comment>
<dbReference type="InterPro" id="IPR043138">
    <property type="entry name" value="GGT_lsub"/>
</dbReference>
<proteinExistence type="inferred from homology"/>
<name>A0ABR6X6E9_9BURK</name>
<comment type="similarity">
    <text evidence="3 9">Belongs to the gamma-glutamyltransferase family.</text>
</comment>
<keyword evidence="9" id="KW-0317">Glutathione biosynthesis</keyword>
<keyword evidence="4 9" id="KW-0808">Transferase</keyword>
<dbReference type="Proteomes" id="UP000648257">
    <property type="component" value="Unassembled WGS sequence"/>
</dbReference>
<evidence type="ECO:0000256" key="9">
    <source>
        <dbReference type="RuleBase" id="RU368036"/>
    </source>
</evidence>
<dbReference type="Gene3D" id="3.60.20.40">
    <property type="match status" value="1"/>
</dbReference>
<dbReference type="PANTHER" id="PTHR43199">
    <property type="entry name" value="GLUTATHIONE HYDROLASE"/>
    <property type="match status" value="1"/>
</dbReference>
<protein>
    <recommendedName>
        <fullName evidence="9">Glutathione hydrolase proenzyme</fullName>
        <ecNumber evidence="9">2.3.2.2</ecNumber>
        <ecNumber evidence="9">3.4.19.13</ecNumber>
    </recommendedName>
    <component>
        <recommendedName>
            <fullName evidence="9">Glutathione hydrolase large chain</fullName>
        </recommendedName>
    </component>
    <component>
        <recommendedName>
            <fullName evidence="9">Glutathione hydrolase small chain</fullName>
        </recommendedName>
    </component>
</protein>
<dbReference type="EMBL" id="JACOFW010000016">
    <property type="protein sequence ID" value="MBC3808464.1"/>
    <property type="molecule type" value="Genomic_DNA"/>
</dbReference>
<keyword evidence="5 9" id="KW-0378">Hydrolase</keyword>
<comment type="pathway">
    <text evidence="9">Sulfur metabolism; glutathione metabolism.</text>
</comment>
<evidence type="ECO:0000256" key="1">
    <source>
        <dbReference type="ARBA" id="ARBA00001049"/>
    </source>
</evidence>
<keyword evidence="7 9" id="KW-0012">Acyltransferase</keyword>
<comment type="catalytic activity">
    <reaction evidence="1 9">
        <text>an S-substituted glutathione + H2O = an S-substituted L-cysteinylglycine + L-glutamate</text>
        <dbReference type="Rhea" id="RHEA:59468"/>
        <dbReference type="ChEBI" id="CHEBI:15377"/>
        <dbReference type="ChEBI" id="CHEBI:29985"/>
        <dbReference type="ChEBI" id="CHEBI:90779"/>
        <dbReference type="ChEBI" id="CHEBI:143103"/>
        <dbReference type="EC" id="3.4.19.13"/>
    </reaction>
</comment>
<dbReference type="InterPro" id="IPR051792">
    <property type="entry name" value="GGT_bact"/>
</dbReference>
<evidence type="ECO:0000256" key="7">
    <source>
        <dbReference type="ARBA" id="ARBA00023315"/>
    </source>
</evidence>
<dbReference type="InterPro" id="IPR000101">
    <property type="entry name" value="GGT_peptidase"/>
</dbReference>
<evidence type="ECO:0000313" key="11">
    <source>
        <dbReference type="Proteomes" id="UP000648257"/>
    </source>
</evidence>
<gene>
    <name evidence="10" type="primary">ggt</name>
    <name evidence="10" type="ORF">H8K52_14050</name>
</gene>
<evidence type="ECO:0000256" key="2">
    <source>
        <dbReference type="ARBA" id="ARBA00001089"/>
    </source>
</evidence>
<keyword evidence="11" id="KW-1185">Reference proteome</keyword>
<dbReference type="PANTHER" id="PTHR43199:SF1">
    <property type="entry name" value="GLUTATHIONE HYDROLASE PROENZYME"/>
    <property type="match status" value="1"/>
</dbReference>
<dbReference type="PRINTS" id="PR01210">
    <property type="entry name" value="GGTRANSPTASE"/>
</dbReference>
<dbReference type="GO" id="GO:0103068">
    <property type="term" value="F:leukotriene C4 gamma-glutamyl transferase activity"/>
    <property type="evidence" value="ECO:0007669"/>
    <property type="project" value="UniProtKB-EC"/>
</dbReference>
<evidence type="ECO:0000256" key="4">
    <source>
        <dbReference type="ARBA" id="ARBA00022679"/>
    </source>
</evidence>
<comment type="PTM">
    <text evidence="9">Cleaved by autocatalysis into a large and a small subunit.</text>
</comment>
<reference evidence="10 11" key="1">
    <citation type="submission" date="2020-08" db="EMBL/GenBank/DDBJ databases">
        <title>Novel species isolated from subtropical streams in China.</title>
        <authorList>
            <person name="Lu H."/>
        </authorList>
    </citation>
    <scope>NUCLEOTIDE SEQUENCE [LARGE SCALE GENOMIC DNA]</scope>
    <source>
        <strain evidence="10 11">KACC 16656</strain>
    </source>
</reference>
<keyword evidence="6 9" id="KW-0865">Zymogen</keyword>
<evidence type="ECO:0000256" key="8">
    <source>
        <dbReference type="ARBA" id="ARBA00047417"/>
    </source>
</evidence>
<dbReference type="EC" id="3.4.19.13" evidence="9"/>
<dbReference type="SUPFAM" id="SSF56235">
    <property type="entry name" value="N-terminal nucleophile aminohydrolases (Ntn hydrolases)"/>
    <property type="match status" value="1"/>
</dbReference>
<evidence type="ECO:0000256" key="3">
    <source>
        <dbReference type="ARBA" id="ARBA00009381"/>
    </source>
</evidence>
<dbReference type="InterPro" id="IPR029055">
    <property type="entry name" value="Ntn_hydrolases_N"/>
</dbReference>
<sequence>MVVSQSDIASEVGFQVIKNGGNAMDSAIATAFALAVTHPTAGNIGGGGFLVYRSTSGAAVSYDFRESAPSGSSPEMWLKDGKYDYDLHHNSHRSVGVPGTVAGLYMAWQEQGSKPWKELVMPAVILARDGFEVSHGLARSLERVLPSFKKYPATLAQFSKNGQPYQAGETLKQADLARSLLRIAEQGPAGFYEGETALLIEQDMKANGGLITREDLKAYQAKKRDVIKGSYRGYDIIGMAPPSSGGVALVEMLNMLEGYDLKANGYGSAKNQHLITEAMRRAFADRAQHLGDPDFVSDMPITRLTSKDYAANLRKTINPAKASKSTPTSFTWPAESLETTHLSVVDAQRNAVSLTYTLEYPYGSRIVAPGTGFILNNEMGDFNAGPGLTTERGQIGTKPNLAVPGKRMLSSMAPTIISKDGQLFMVTGSPGGKTIINTVLTTILNVIDFGMNAQEAVDAGRMHHQWLPDTLTIERFGFSADTIKLLKAMGHNVVEGGNQGAAEVIILNAKENLLEGGVDRRPADGGAAGK</sequence>
<comment type="catalytic activity">
    <reaction evidence="2 9">
        <text>glutathione + H2O = L-cysteinylglycine + L-glutamate</text>
        <dbReference type="Rhea" id="RHEA:28807"/>
        <dbReference type="ChEBI" id="CHEBI:15377"/>
        <dbReference type="ChEBI" id="CHEBI:29985"/>
        <dbReference type="ChEBI" id="CHEBI:57925"/>
        <dbReference type="ChEBI" id="CHEBI:61694"/>
        <dbReference type="EC" id="3.4.19.13"/>
    </reaction>
</comment>
<comment type="subunit">
    <text evidence="9">This enzyme consists of two polypeptide chains, which are synthesized in precursor form from a single polypeptide.</text>
</comment>
<dbReference type="NCBIfam" id="TIGR00066">
    <property type="entry name" value="g_glut_trans"/>
    <property type="match status" value="1"/>
</dbReference>
<organism evidence="10 11">
    <name type="scientific">Undibacterium seohonense</name>
    <dbReference type="NCBI Taxonomy" id="1344950"/>
    <lineage>
        <taxon>Bacteria</taxon>
        <taxon>Pseudomonadati</taxon>
        <taxon>Pseudomonadota</taxon>
        <taxon>Betaproteobacteria</taxon>
        <taxon>Burkholderiales</taxon>
        <taxon>Oxalobacteraceae</taxon>
        <taxon>Undibacterium</taxon>
    </lineage>
</organism>
<dbReference type="Pfam" id="PF01019">
    <property type="entry name" value="G_glu_transpept"/>
    <property type="match status" value="1"/>
</dbReference>
<accession>A0ABR6X6E9</accession>
<dbReference type="InterPro" id="IPR043137">
    <property type="entry name" value="GGT_ssub_C"/>
</dbReference>
<comment type="caution">
    <text evidence="10">The sequence shown here is derived from an EMBL/GenBank/DDBJ whole genome shotgun (WGS) entry which is preliminary data.</text>
</comment>
<evidence type="ECO:0000256" key="6">
    <source>
        <dbReference type="ARBA" id="ARBA00023145"/>
    </source>
</evidence>